<evidence type="ECO:0000313" key="3">
    <source>
        <dbReference type="Proteomes" id="UP000831113"/>
    </source>
</evidence>
<gene>
    <name evidence="2" type="ORF">MTX78_21080</name>
</gene>
<evidence type="ECO:0000313" key="2">
    <source>
        <dbReference type="EMBL" id="UOG74598.1"/>
    </source>
</evidence>
<name>A0ABY4CWF8_9BACT</name>
<dbReference type="EMBL" id="CP094669">
    <property type="protein sequence ID" value="UOG74598.1"/>
    <property type="molecule type" value="Genomic_DNA"/>
</dbReference>
<organism evidence="2 3">
    <name type="scientific">Hymenobacter tibetensis</name>
    <dbReference type="NCBI Taxonomy" id="497967"/>
    <lineage>
        <taxon>Bacteria</taxon>
        <taxon>Pseudomonadati</taxon>
        <taxon>Bacteroidota</taxon>
        <taxon>Cytophagia</taxon>
        <taxon>Cytophagales</taxon>
        <taxon>Hymenobacteraceae</taxon>
        <taxon>Hymenobacter</taxon>
    </lineage>
</organism>
<protein>
    <submittedName>
        <fullName evidence="2">Uncharacterized protein</fullName>
    </submittedName>
</protein>
<dbReference type="RefSeq" id="WP_243798082.1">
    <property type="nucleotide sequence ID" value="NZ_CP094669.1"/>
</dbReference>
<feature type="region of interest" description="Disordered" evidence="1">
    <location>
        <begin position="65"/>
        <end position="85"/>
    </location>
</feature>
<proteinExistence type="predicted"/>
<evidence type="ECO:0000256" key="1">
    <source>
        <dbReference type="SAM" id="MobiDB-lite"/>
    </source>
</evidence>
<keyword evidence="3" id="KW-1185">Reference proteome</keyword>
<reference evidence="2 3" key="1">
    <citation type="submission" date="2022-03" db="EMBL/GenBank/DDBJ databases">
        <title>Hymenobactersp. isolated from the air.</title>
        <authorList>
            <person name="Won M."/>
            <person name="Kwon S.-W."/>
        </authorList>
    </citation>
    <scope>NUCLEOTIDE SEQUENCE [LARGE SCALE GENOMIC DNA]</scope>
    <source>
        <strain evidence="2 3">KACC 21982</strain>
    </source>
</reference>
<accession>A0ABY4CWF8</accession>
<sequence>MEVEEEFLQNAATMLRFAEEELKQFSTWTGKRSPYSRMAEEIKAKLLTAASDLKSLKKEYGRRPTNGSYGIGQPIVALTGSPTVE</sequence>
<dbReference type="Proteomes" id="UP000831113">
    <property type="component" value="Chromosome"/>
</dbReference>